<evidence type="ECO:0000313" key="3">
    <source>
        <dbReference type="Proteomes" id="UP000297299"/>
    </source>
</evidence>
<protein>
    <submittedName>
        <fullName evidence="2">Uncharacterized protein</fullName>
    </submittedName>
</protein>
<reference evidence="2 3" key="1">
    <citation type="submission" date="2017-11" db="EMBL/GenBank/DDBJ databases">
        <title>Comparative genomics of Botrytis spp.</title>
        <authorList>
            <person name="Valero-Jimenez C.A."/>
            <person name="Tapia P."/>
            <person name="Veloso J."/>
            <person name="Silva-Moreno E."/>
            <person name="Staats M."/>
            <person name="Valdes J.H."/>
            <person name="Van Kan J.A.L."/>
        </authorList>
    </citation>
    <scope>NUCLEOTIDE SEQUENCE [LARGE SCALE GENOMIC DNA]</scope>
    <source>
        <strain evidence="2 3">MUCL2830</strain>
    </source>
</reference>
<dbReference type="EMBL" id="PHWZ01000179">
    <property type="protein sequence ID" value="TEY60624.1"/>
    <property type="molecule type" value="Genomic_DNA"/>
</dbReference>
<evidence type="ECO:0000256" key="1">
    <source>
        <dbReference type="SAM" id="MobiDB-lite"/>
    </source>
</evidence>
<gene>
    <name evidence="2" type="ORF">BOTCAL_0179g00090</name>
</gene>
<organism evidence="2 3">
    <name type="scientific">Botryotinia calthae</name>
    <dbReference type="NCBI Taxonomy" id="38488"/>
    <lineage>
        <taxon>Eukaryota</taxon>
        <taxon>Fungi</taxon>
        <taxon>Dikarya</taxon>
        <taxon>Ascomycota</taxon>
        <taxon>Pezizomycotina</taxon>
        <taxon>Leotiomycetes</taxon>
        <taxon>Helotiales</taxon>
        <taxon>Sclerotiniaceae</taxon>
        <taxon>Botryotinia</taxon>
    </lineage>
</organism>
<dbReference type="Proteomes" id="UP000297299">
    <property type="component" value="Unassembled WGS sequence"/>
</dbReference>
<feature type="region of interest" description="Disordered" evidence="1">
    <location>
        <begin position="1"/>
        <end position="22"/>
    </location>
</feature>
<accession>A0A4Y8D319</accession>
<proteinExistence type="predicted"/>
<keyword evidence="3" id="KW-1185">Reference proteome</keyword>
<evidence type="ECO:0000313" key="2">
    <source>
        <dbReference type="EMBL" id="TEY60624.1"/>
    </source>
</evidence>
<dbReference type="AlphaFoldDB" id="A0A4Y8D319"/>
<name>A0A4Y8D319_9HELO</name>
<sequence length="81" mass="8957">MHIDATNGGALPSSSRSWVDGSMLDPDVDRILQMTRMLGDPTNGSPERMSRVTPVRNQWWGSLMIGGREIDVIVRKNGYGI</sequence>
<comment type="caution">
    <text evidence="2">The sequence shown here is derived from an EMBL/GenBank/DDBJ whole genome shotgun (WGS) entry which is preliminary data.</text>
</comment>